<dbReference type="CDD" id="cd17517">
    <property type="entry name" value="RMtype1_S_EcoKI_StySPI-TRD2-CR2_like"/>
    <property type="match status" value="1"/>
</dbReference>
<dbReference type="InterPro" id="IPR051212">
    <property type="entry name" value="Type-I_RE_S_subunit"/>
</dbReference>
<feature type="domain" description="Type I restriction modification DNA specificity" evidence="4">
    <location>
        <begin position="7"/>
        <end position="171"/>
    </location>
</feature>
<dbReference type="OrthoDB" id="164285at2"/>
<evidence type="ECO:0000313" key="5">
    <source>
        <dbReference type="EMBL" id="RUQ75759.1"/>
    </source>
</evidence>
<dbReference type="EMBL" id="RZIJ01000001">
    <property type="protein sequence ID" value="RUQ75759.1"/>
    <property type="molecule type" value="Genomic_DNA"/>
</dbReference>
<protein>
    <recommendedName>
        <fullName evidence="4">Type I restriction modification DNA specificity domain-containing protein</fullName>
    </recommendedName>
</protein>
<dbReference type="SUPFAM" id="SSF116734">
    <property type="entry name" value="DNA methylase specificity domain"/>
    <property type="match status" value="2"/>
</dbReference>
<keyword evidence="3" id="KW-0238">DNA-binding</keyword>
<gene>
    <name evidence="5" type="ORF">EJ913_01195</name>
</gene>
<sequence length="468" mass="52140">MSGRELPTGWEEATIGDVILPYQSIDPTQSPNETFTYIDIGSINNITNHIENPKIILGRDAPSRARRVVARNDLLYSTVRPYLKNIAQVPQNFDGALTSTGIAVLRPSSAVSPSYLRHWVLSDDFTQEVGRSMDGSLYPAIRDVDVESAPITLPPLPEQRRIVEKIEALTARSRRAREALDSLPTLIDRYRQSILAAAFRGDLTEDVWGNDAPQLTQKNGPHPIPHDWEWMDMRALVTSGPQNGLYLPKTKYGSGHPILRIDNFQDYSSDSSANFKKVELTPEEQENYHLVDEDLVINRVNAPSHLGKCMVVSEQHLPAVFESNMMRLRVRDDIPARYIAYFLKSPQGRRALLSNAKWAVNQASINQGDVLSTTIPLPQNTEKMLKIVACVDSALTKIEAFRVEATVARDRLATLDQSILAKAFRGKLVPQDPNDEPASVLLERIRAERAAAGVAPRRGRRGRGKASA</sequence>
<keyword evidence="6" id="KW-1185">Reference proteome</keyword>
<evidence type="ECO:0000313" key="6">
    <source>
        <dbReference type="Proteomes" id="UP000280346"/>
    </source>
</evidence>
<dbReference type="Proteomes" id="UP000280346">
    <property type="component" value="Unassembled WGS sequence"/>
</dbReference>
<organism evidence="5 6">
    <name type="scientific">Azospirillum doebereinerae</name>
    <dbReference type="NCBI Taxonomy" id="92933"/>
    <lineage>
        <taxon>Bacteria</taxon>
        <taxon>Pseudomonadati</taxon>
        <taxon>Pseudomonadota</taxon>
        <taxon>Alphaproteobacteria</taxon>
        <taxon>Rhodospirillales</taxon>
        <taxon>Azospirillaceae</taxon>
        <taxon>Azospirillum</taxon>
    </lineage>
</organism>
<dbReference type="InterPro" id="IPR044946">
    <property type="entry name" value="Restrct_endonuc_typeI_TRD_sf"/>
</dbReference>
<dbReference type="PANTHER" id="PTHR43140:SF1">
    <property type="entry name" value="TYPE I RESTRICTION ENZYME ECOKI SPECIFICITY SUBUNIT"/>
    <property type="match status" value="1"/>
</dbReference>
<comment type="similarity">
    <text evidence="1">Belongs to the type-I restriction system S methylase family.</text>
</comment>
<dbReference type="InterPro" id="IPR000055">
    <property type="entry name" value="Restrct_endonuc_typeI_TRD"/>
</dbReference>
<reference evidence="5 6" key="1">
    <citation type="submission" date="2018-12" db="EMBL/GenBank/DDBJ databases">
        <authorList>
            <person name="Yang Y."/>
        </authorList>
    </citation>
    <scope>NUCLEOTIDE SEQUENCE [LARGE SCALE GENOMIC DNA]</scope>
    <source>
        <strain evidence="5 6">GSF71</strain>
    </source>
</reference>
<dbReference type="RefSeq" id="WP_126994038.1">
    <property type="nucleotide sequence ID" value="NZ_JBNPXW010000001.1"/>
</dbReference>
<evidence type="ECO:0000256" key="2">
    <source>
        <dbReference type="ARBA" id="ARBA00022747"/>
    </source>
</evidence>
<evidence type="ECO:0000259" key="4">
    <source>
        <dbReference type="Pfam" id="PF01420"/>
    </source>
</evidence>
<dbReference type="Gene3D" id="3.90.220.20">
    <property type="entry name" value="DNA methylase specificity domains"/>
    <property type="match status" value="2"/>
</dbReference>
<proteinExistence type="inferred from homology"/>
<dbReference type="GO" id="GO:0009307">
    <property type="term" value="P:DNA restriction-modification system"/>
    <property type="evidence" value="ECO:0007669"/>
    <property type="project" value="UniProtKB-KW"/>
</dbReference>
<keyword evidence="2" id="KW-0680">Restriction system</keyword>
<name>A0A3S0WPS1_9PROT</name>
<dbReference type="PANTHER" id="PTHR43140">
    <property type="entry name" value="TYPE-1 RESTRICTION ENZYME ECOKI SPECIFICITY PROTEIN"/>
    <property type="match status" value="1"/>
</dbReference>
<dbReference type="GO" id="GO:0003677">
    <property type="term" value="F:DNA binding"/>
    <property type="evidence" value="ECO:0007669"/>
    <property type="project" value="UniProtKB-KW"/>
</dbReference>
<evidence type="ECO:0000256" key="1">
    <source>
        <dbReference type="ARBA" id="ARBA00010923"/>
    </source>
</evidence>
<dbReference type="AlphaFoldDB" id="A0A3S0WPS1"/>
<dbReference type="Pfam" id="PF01420">
    <property type="entry name" value="Methylase_S"/>
    <property type="match status" value="1"/>
</dbReference>
<comment type="caution">
    <text evidence="5">The sequence shown here is derived from an EMBL/GenBank/DDBJ whole genome shotgun (WGS) entry which is preliminary data.</text>
</comment>
<accession>A0A3S0WPS1</accession>
<evidence type="ECO:0000256" key="3">
    <source>
        <dbReference type="ARBA" id="ARBA00023125"/>
    </source>
</evidence>